<name>A0A412C8Q5_MEDGN</name>
<organism evidence="3 4">
    <name type="scientific">Mediterraneibacter gnavus</name>
    <name type="common">Ruminococcus gnavus</name>
    <dbReference type="NCBI Taxonomy" id="33038"/>
    <lineage>
        <taxon>Bacteria</taxon>
        <taxon>Bacillati</taxon>
        <taxon>Bacillota</taxon>
        <taxon>Clostridia</taxon>
        <taxon>Lachnospirales</taxon>
        <taxon>Lachnospiraceae</taxon>
        <taxon>Mediterraneibacter</taxon>
    </lineage>
</organism>
<accession>A0A412C8Q5</accession>
<sequence>MKSRKKISFALTMCMLIIMLSACGEKGTTNSIGKKDSPIPASEAFAQEGIWFYAEKPVTKDARIDAILVFDAQGNVTHYRTSHSRNDLKFGDLQDLSDEDILNLARERDKTLFELDMLDWTGKADYVIEECERMIEGDAGANSEFTATTQEALNANKAMKTRGEQFGYKEPQPHSFQLKIETDGTGNQTAKEALVYPYTSVSLMWQGYSFHSKLTMEEAEAWTPYKDSKWKVNLYPSAGAMTVYDMQFVSLGYLSKKIEGEHPGFVLDTPDTKGVKVD</sequence>
<dbReference type="Proteomes" id="UP001297370">
    <property type="component" value="Unassembled WGS sequence"/>
</dbReference>
<dbReference type="AlphaFoldDB" id="A0A412C8Q5"/>
<protein>
    <recommendedName>
        <fullName evidence="5">Lipoprotein</fullName>
    </recommendedName>
</protein>
<evidence type="ECO:0008006" key="5">
    <source>
        <dbReference type="Google" id="ProtNLM"/>
    </source>
</evidence>
<evidence type="ECO:0000256" key="1">
    <source>
        <dbReference type="SAM" id="SignalP"/>
    </source>
</evidence>
<dbReference type="Proteomes" id="UP000286137">
    <property type="component" value="Unassembled WGS sequence"/>
</dbReference>
<feature type="chain" id="PRO_5039225297" description="Lipoprotein" evidence="1">
    <location>
        <begin position="25"/>
        <end position="278"/>
    </location>
</feature>
<proteinExistence type="predicted"/>
<feature type="signal peptide" evidence="1">
    <location>
        <begin position="1"/>
        <end position="24"/>
    </location>
</feature>
<evidence type="ECO:0000313" key="2">
    <source>
        <dbReference type="EMBL" id="MCB5618094.1"/>
    </source>
</evidence>
<reference evidence="2" key="2">
    <citation type="submission" date="2021-10" db="EMBL/GenBank/DDBJ databases">
        <title>Collection of gut derived symbiotic bacterial strains cultured from healthy donors.</title>
        <authorList>
            <person name="Lin H."/>
            <person name="Littmann E."/>
            <person name="Claire K."/>
            <person name="Pamer E."/>
        </authorList>
    </citation>
    <scope>NUCLEOTIDE SEQUENCE</scope>
    <source>
        <strain evidence="2">MSK.23.18</strain>
    </source>
</reference>
<keyword evidence="1" id="KW-0732">Signal</keyword>
<dbReference type="RefSeq" id="WP_118013489.1">
    <property type="nucleotide sequence ID" value="NZ_JAAIQY010000006.1"/>
</dbReference>
<gene>
    <name evidence="3" type="ORF">DWY88_05690</name>
    <name evidence="2" type="ORF">LIQ08_02790</name>
</gene>
<dbReference type="EMBL" id="JAJBOM010000002">
    <property type="protein sequence ID" value="MCB5618094.1"/>
    <property type="molecule type" value="Genomic_DNA"/>
</dbReference>
<comment type="caution">
    <text evidence="3">The sequence shown here is derived from an EMBL/GenBank/DDBJ whole genome shotgun (WGS) entry which is preliminary data.</text>
</comment>
<evidence type="ECO:0000313" key="3">
    <source>
        <dbReference type="EMBL" id="RGQ69845.1"/>
    </source>
</evidence>
<dbReference type="EMBL" id="QRTJ01000007">
    <property type="protein sequence ID" value="RGQ69845.1"/>
    <property type="molecule type" value="Genomic_DNA"/>
</dbReference>
<evidence type="ECO:0000313" key="4">
    <source>
        <dbReference type="Proteomes" id="UP000286137"/>
    </source>
</evidence>
<dbReference type="PROSITE" id="PS51257">
    <property type="entry name" value="PROKAR_LIPOPROTEIN"/>
    <property type="match status" value="1"/>
</dbReference>
<reference evidence="3 4" key="1">
    <citation type="submission" date="2018-08" db="EMBL/GenBank/DDBJ databases">
        <title>A genome reference for cultivated species of the human gut microbiota.</title>
        <authorList>
            <person name="Zou Y."/>
            <person name="Xue W."/>
            <person name="Luo G."/>
        </authorList>
    </citation>
    <scope>NUCLEOTIDE SEQUENCE [LARGE SCALE GENOMIC DNA]</scope>
    <source>
        <strain evidence="3 4">AF27-4BH</strain>
    </source>
</reference>